<evidence type="ECO:0000256" key="16">
    <source>
        <dbReference type="SAM" id="MobiDB-lite"/>
    </source>
</evidence>
<evidence type="ECO:0000256" key="12">
    <source>
        <dbReference type="ARBA" id="ARBA00023315"/>
    </source>
</evidence>
<evidence type="ECO:0000256" key="8">
    <source>
        <dbReference type="ARBA" id="ARBA00023117"/>
    </source>
</evidence>
<dbReference type="FunFam" id="1.20.920.10:FF:000046">
    <property type="entry name" value="Histone acetyltransferase GCN5"/>
    <property type="match status" value="1"/>
</dbReference>
<dbReference type="PROSITE" id="PS00633">
    <property type="entry name" value="BROMODOMAIN_1"/>
    <property type="match status" value="1"/>
</dbReference>
<keyword evidence="7" id="KW-0805">Transcription regulation</keyword>
<evidence type="ECO:0000256" key="7">
    <source>
        <dbReference type="ARBA" id="ARBA00023015"/>
    </source>
</evidence>
<dbReference type="PROSITE" id="PS50014">
    <property type="entry name" value="BROMODOMAIN_2"/>
    <property type="match status" value="1"/>
</dbReference>
<dbReference type="FunFam" id="3.40.630.30:FF:000004">
    <property type="entry name" value="Histone acetyltransferase KAT2A"/>
    <property type="match status" value="1"/>
</dbReference>
<feature type="domain" description="Bromo" evidence="17">
    <location>
        <begin position="376"/>
        <end position="446"/>
    </location>
</feature>
<evidence type="ECO:0000259" key="17">
    <source>
        <dbReference type="PROSITE" id="PS50014"/>
    </source>
</evidence>
<evidence type="ECO:0000256" key="1">
    <source>
        <dbReference type="ARBA" id="ARBA00004123"/>
    </source>
</evidence>
<name>A0A120K2D3_9SACH</name>
<dbReference type="RefSeq" id="XP_017988177.1">
    <property type="nucleotide sequence ID" value="XM_018132542.1"/>
</dbReference>
<dbReference type="InterPro" id="IPR016181">
    <property type="entry name" value="Acyl_CoA_acyltransferase"/>
</dbReference>
<dbReference type="AlphaFoldDB" id="A0A120K2D3"/>
<feature type="region of interest" description="Disordered" evidence="16">
    <location>
        <begin position="26"/>
        <end position="99"/>
    </location>
</feature>
<dbReference type="Pfam" id="PF00583">
    <property type="entry name" value="Acetyltransf_1"/>
    <property type="match status" value="1"/>
</dbReference>
<evidence type="ECO:0000256" key="5">
    <source>
        <dbReference type="ARBA" id="ARBA00022679"/>
    </source>
</evidence>
<dbReference type="Proteomes" id="UP000243052">
    <property type="component" value="Chromosome v"/>
</dbReference>
<dbReference type="InterPro" id="IPR018359">
    <property type="entry name" value="Bromodomain_CS"/>
</dbReference>
<keyword evidence="6" id="KW-0156">Chromatin regulator</keyword>
<evidence type="ECO:0000256" key="10">
    <source>
        <dbReference type="ARBA" id="ARBA00023163"/>
    </source>
</evidence>
<dbReference type="GO" id="GO:0045944">
    <property type="term" value="P:positive regulation of transcription by RNA polymerase II"/>
    <property type="evidence" value="ECO:0007669"/>
    <property type="project" value="TreeGrafter"/>
</dbReference>
<dbReference type="PROSITE" id="PS51186">
    <property type="entry name" value="GNAT"/>
    <property type="match status" value="1"/>
</dbReference>
<comment type="catalytic activity">
    <reaction evidence="13">
        <text>L-lysyl-[protein] + acetyl-CoA = N(6)-acetyl-L-lysyl-[protein] + CoA + H(+)</text>
        <dbReference type="Rhea" id="RHEA:45948"/>
        <dbReference type="Rhea" id="RHEA-COMP:9752"/>
        <dbReference type="Rhea" id="RHEA-COMP:10731"/>
        <dbReference type="ChEBI" id="CHEBI:15378"/>
        <dbReference type="ChEBI" id="CHEBI:29969"/>
        <dbReference type="ChEBI" id="CHEBI:57287"/>
        <dbReference type="ChEBI" id="CHEBI:57288"/>
        <dbReference type="ChEBI" id="CHEBI:61930"/>
        <dbReference type="EC" id="2.3.1.48"/>
    </reaction>
</comment>
<evidence type="ECO:0000256" key="14">
    <source>
        <dbReference type="ARBA" id="ARBA00078361"/>
    </source>
</evidence>
<evidence type="ECO:0000256" key="3">
    <source>
        <dbReference type="ARBA" id="ARBA00013184"/>
    </source>
</evidence>
<dbReference type="EC" id="2.3.1.48" evidence="3"/>
<feature type="domain" description="N-acetyltransferase" evidence="18">
    <location>
        <begin position="132"/>
        <end position="287"/>
    </location>
</feature>
<comment type="subcellular location">
    <subcellularLocation>
        <location evidence="1">Nucleus</location>
    </subcellularLocation>
</comment>
<dbReference type="EMBL" id="CP014245">
    <property type="protein sequence ID" value="AMD21181.1"/>
    <property type="molecule type" value="Genomic_DNA"/>
</dbReference>
<feature type="compositionally biased region" description="Acidic residues" evidence="16">
    <location>
        <begin position="48"/>
        <end position="74"/>
    </location>
</feature>
<dbReference type="InterPro" id="IPR037800">
    <property type="entry name" value="GCN5"/>
</dbReference>
<evidence type="ECO:0000256" key="2">
    <source>
        <dbReference type="ARBA" id="ARBA00008607"/>
    </source>
</evidence>
<keyword evidence="8 15" id="KW-0103">Bromodomain</keyword>
<dbReference type="OrthoDB" id="1937912at2759"/>
<evidence type="ECO:0000256" key="15">
    <source>
        <dbReference type="PROSITE-ProRule" id="PRU00035"/>
    </source>
</evidence>
<gene>
    <name evidence="19" type="ORF">AW171_hschr53115</name>
</gene>
<dbReference type="PRINTS" id="PR00503">
    <property type="entry name" value="BROMODOMAIN"/>
</dbReference>
<evidence type="ECO:0000256" key="13">
    <source>
        <dbReference type="ARBA" id="ARBA00048017"/>
    </source>
</evidence>
<evidence type="ECO:0000313" key="20">
    <source>
        <dbReference type="Proteomes" id="UP000243052"/>
    </source>
</evidence>
<evidence type="ECO:0000256" key="4">
    <source>
        <dbReference type="ARBA" id="ARBA00019713"/>
    </source>
</evidence>
<dbReference type="CDD" id="cd05509">
    <property type="entry name" value="Bromo_gcn5_like"/>
    <property type="match status" value="1"/>
</dbReference>
<dbReference type="PANTHER" id="PTHR45750">
    <property type="entry name" value="GH11602P"/>
    <property type="match status" value="1"/>
</dbReference>
<dbReference type="GeneID" id="28724458"/>
<dbReference type="InterPro" id="IPR000182">
    <property type="entry name" value="GNAT_dom"/>
</dbReference>
<dbReference type="Gene3D" id="3.40.630.30">
    <property type="match status" value="1"/>
</dbReference>
<accession>A0A120K2D3</accession>
<comment type="similarity">
    <text evidence="2">Belongs to the acetyltransferase family. GCN5 subfamily.</text>
</comment>
<keyword evidence="10" id="KW-0804">Transcription</keyword>
<sequence length="471" mass="55144">MPLKRRKNTQKGDVKKVKVKAEIKDQTDHIDITEPVEDKERISISNYNDDDDDDDDEEDDDDDYEEENEENDEDVINKENESNDKSATDDATQKINEEVDDEEKGIVKFTFDGVEYKFKERPSVVEEKEAKIEFRVVNNDNTKENMMVLTGLKNIFQKQLPKMPKEYIARLVYDRSHLSMAVIRKPLTVVGGITYRPFEKGSFAEIVFCAISSTEQVRGYGAHLMNHLKDYVRATSNIQYFLTYADNYAIGYFKKQGFTKEITLDKRRWMGYIKDYEGGTLMQCSMLPRIRYLDAAKILLLQEAAIQRKIRTISQSHIVRPGLDKFKDLDNIKPIDPMCVPGLREAGWTPEMDELAQRPKRGPHYAAIQNVLTELQNHAAAWPFLQPVNKEEVPDYYEFIEEPMDLSTMEIKLENNRYEKMEDFIYDARLIFNNCRSYNGENTSYFKYANRLEKFFNTKVREIPEYSHLID</sequence>
<keyword evidence="20" id="KW-1185">Reference proteome</keyword>
<evidence type="ECO:0000313" key="19">
    <source>
        <dbReference type="EMBL" id="AMD21181.1"/>
    </source>
</evidence>
<keyword evidence="11" id="KW-0539">Nucleus</keyword>
<dbReference type="STRING" id="45286.A0A120K2D3"/>
<dbReference type="GO" id="GO:0140671">
    <property type="term" value="C:ADA complex"/>
    <property type="evidence" value="ECO:0007669"/>
    <property type="project" value="UniProtKB-ARBA"/>
</dbReference>
<dbReference type="CDD" id="cd04301">
    <property type="entry name" value="NAT_SF"/>
    <property type="match status" value="1"/>
</dbReference>
<proteinExistence type="inferred from homology"/>
<keyword evidence="12" id="KW-0012">Acyltransferase</keyword>
<dbReference type="InterPro" id="IPR001487">
    <property type="entry name" value="Bromodomain"/>
</dbReference>
<feature type="compositionally biased region" description="Basic and acidic residues" evidence="16">
    <location>
        <begin position="75"/>
        <end position="97"/>
    </location>
</feature>
<dbReference type="SMART" id="SM00297">
    <property type="entry name" value="BROMO"/>
    <property type="match status" value="1"/>
</dbReference>
<dbReference type="GO" id="GO:0005634">
    <property type="term" value="C:nucleus"/>
    <property type="evidence" value="ECO:0007669"/>
    <property type="project" value="UniProtKB-SubCell"/>
</dbReference>
<keyword evidence="9" id="KW-0010">Activator</keyword>
<feature type="compositionally biased region" description="Basic and acidic residues" evidence="16">
    <location>
        <begin position="26"/>
        <end position="42"/>
    </location>
</feature>
<evidence type="ECO:0000256" key="6">
    <source>
        <dbReference type="ARBA" id="ARBA00022853"/>
    </source>
</evidence>
<evidence type="ECO:0000256" key="11">
    <source>
        <dbReference type="ARBA" id="ARBA00023242"/>
    </source>
</evidence>
<dbReference type="InterPro" id="IPR036427">
    <property type="entry name" value="Bromodomain-like_sf"/>
</dbReference>
<protein>
    <recommendedName>
        <fullName evidence="4">Histone acetyltransferase GCN5</fullName>
        <ecNumber evidence="3">2.3.1.48</ecNumber>
    </recommendedName>
    <alternativeName>
        <fullName evidence="14">Histone crotonyltransferase GCN5</fullName>
    </alternativeName>
</protein>
<dbReference type="PANTHER" id="PTHR45750:SF3">
    <property type="entry name" value="HISTONE ACETYLTRANSFERASE"/>
    <property type="match status" value="1"/>
</dbReference>
<evidence type="ECO:0000259" key="18">
    <source>
        <dbReference type="PROSITE" id="PS51186"/>
    </source>
</evidence>
<dbReference type="Pfam" id="PF00439">
    <property type="entry name" value="Bromodomain"/>
    <property type="match status" value="1"/>
</dbReference>
<reference evidence="19 20" key="1">
    <citation type="submission" date="2016-01" db="EMBL/GenBank/DDBJ databases">
        <title>Genome sequence of the yeast Holleya sinecauda.</title>
        <authorList>
            <person name="Dietrich F.S."/>
        </authorList>
    </citation>
    <scope>NUCLEOTIDE SEQUENCE [LARGE SCALE GENOMIC DNA]</scope>
    <source>
        <strain evidence="19 20">ATCC 58844</strain>
    </source>
</reference>
<dbReference type="Gene3D" id="1.20.920.10">
    <property type="entry name" value="Bromodomain-like"/>
    <property type="match status" value="1"/>
</dbReference>
<dbReference type="SUPFAM" id="SSF55729">
    <property type="entry name" value="Acyl-CoA N-acyltransferases (Nat)"/>
    <property type="match status" value="1"/>
</dbReference>
<dbReference type="GO" id="GO:0010484">
    <property type="term" value="F:histone H3 acetyltransferase activity"/>
    <property type="evidence" value="ECO:0007669"/>
    <property type="project" value="TreeGrafter"/>
</dbReference>
<keyword evidence="5" id="KW-0808">Transferase</keyword>
<organism evidence="19 20">
    <name type="scientific">Eremothecium sinecaudum</name>
    <dbReference type="NCBI Taxonomy" id="45286"/>
    <lineage>
        <taxon>Eukaryota</taxon>
        <taxon>Fungi</taxon>
        <taxon>Dikarya</taxon>
        <taxon>Ascomycota</taxon>
        <taxon>Saccharomycotina</taxon>
        <taxon>Saccharomycetes</taxon>
        <taxon>Saccharomycetales</taxon>
        <taxon>Saccharomycetaceae</taxon>
        <taxon>Eremothecium</taxon>
    </lineage>
</organism>
<evidence type="ECO:0000256" key="9">
    <source>
        <dbReference type="ARBA" id="ARBA00023159"/>
    </source>
</evidence>
<dbReference type="SUPFAM" id="SSF47370">
    <property type="entry name" value="Bromodomain"/>
    <property type="match status" value="1"/>
</dbReference>